<keyword evidence="7 10" id="KW-0472">Membrane</keyword>
<dbReference type="InterPro" id="IPR000531">
    <property type="entry name" value="Beta-barrel_TonB"/>
</dbReference>
<dbReference type="Pfam" id="PF00593">
    <property type="entry name" value="TonB_dep_Rec_b-barrel"/>
    <property type="match status" value="1"/>
</dbReference>
<dbReference type="GO" id="GO:0009279">
    <property type="term" value="C:cell outer membrane"/>
    <property type="evidence" value="ECO:0007669"/>
    <property type="project" value="UniProtKB-SubCell"/>
</dbReference>
<keyword evidence="4 10" id="KW-1134">Transmembrane beta strand</keyword>
<evidence type="ECO:0000313" key="17">
    <source>
        <dbReference type="Proteomes" id="UP000297258"/>
    </source>
</evidence>
<dbReference type="PANTHER" id="PTHR32552:SF83">
    <property type="entry name" value="BLR3904 PROTEIN"/>
    <property type="match status" value="1"/>
</dbReference>
<evidence type="ECO:0000313" key="16">
    <source>
        <dbReference type="EMBL" id="TFW29148.1"/>
    </source>
</evidence>
<dbReference type="PANTHER" id="PTHR32552">
    <property type="entry name" value="FERRICHROME IRON RECEPTOR-RELATED"/>
    <property type="match status" value="1"/>
</dbReference>
<reference evidence="16 17" key="1">
    <citation type="submission" date="2019-03" db="EMBL/GenBank/DDBJ databases">
        <title>Draft genome of Massilia hortus sp. nov., a novel bacterial species of the Oxalobacteraceae family.</title>
        <authorList>
            <person name="Peta V."/>
            <person name="Raths R."/>
            <person name="Bucking H."/>
        </authorList>
    </citation>
    <scope>NUCLEOTIDE SEQUENCE [LARGE SCALE GENOMIC DNA]</scope>
    <source>
        <strain evidence="16 17">ONC3</strain>
    </source>
</reference>
<evidence type="ECO:0000256" key="8">
    <source>
        <dbReference type="ARBA" id="ARBA00023170"/>
    </source>
</evidence>
<evidence type="ECO:0000256" key="4">
    <source>
        <dbReference type="ARBA" id="ARBA00022452"/>
    </source>
</evidence>
<evidence type="ECO:0000256" key="7">
    <source>
        <dbReference type="ARBA" id="ARBA00023136"/>
    </source>
</evidence>
<name>A0A4Y9SRS3_9BURK</name>
<evidence type="ECO:0000256" key="6">
    <source>
        <dbReference type="ARBA" id="ARBA00023077"/>
    </source>
</evidence>
<keyword evidence="6 11" id="KW-0798">TonB box</keyword>
<dbReference type="PROSITE" id="PS52016">
    <property type="entry name" value="TONB_DEPENDENT_REC_3"/>
    <property type="match status" value="1"/>
</dbReference>
<protein>
    <submittedName>
        <fullName evidence="16">TonB-dependent receptor</fullName>
    </submittedName>
</protein>
<dbReference type="Gene3D" id="2.170.130.10">
    <property type="entry name" value="TonB-dependent receptor, plug domain"/>
    <property type="match status" value="1"/>
</dbReference>
<keyword evidence="9 10" id="KW-0998">Cell outer membrane</keyword>
<organism evidence="16 17">
    <name type="scientific">Massilia horti</name>
    <dbReference type="NCBI Taxonomy" id="2562153"/>
    <lineage>
        <taxon>Bacteria</taxon>
        <taxon>Pseudomonadati</taxon>
        <taxon>Pseudomonadota</taxon>
        <taxon>Betaproteobacteria</taxon>
        <taxon>Burkholderiales</taxon>
        <taxon>Oxalobacteraceae</taxon>
        <taxon>Telluria group</taxon>
        <taxon>Massilia</taxon>
    </lineage>
</organism>
<feature type="domain" description="TonB-dependent receptor-like beta-barrel" evidence="14">
    <location>
        <begin position="278"/>
        <end position="760"/>
    </location>
</feature>
<evidence type="ECO:0000256" key="10">
    <source>
        <dbReference type="PROSITE-ProRule" id="PRU01360"/>
    </source>
</evidence>
<evidence type="ECO:0000256" key="1">
    <source>
        <dbReference type="ARBA" id="ARBA00004571"/>
    </source>
</evidence>
<dbReference type="OrthoDB" id="9790771at2"/>
<keyword evidence="3 10" id="KW-0813">Transport</keyword>
<evidence type="ECO:0000256" key="11">
    <source>
        <dbReference type="RuleBase" id="RU003357"/>
    </source>
</evidence>
<sequence>MILKHPHVRRPKSLRSFNDTQLSLKKTGLALGISSAMFLPLSAMADENLAAPDTGDEVKVLPEVVIYGQRQESNPNAEVGAPYKAKKSADSRHTRPLAETPQTISVLTRAALDDSGLTDLKQIVGAQPGITLGTGENGNAFGDRYIIRGQEARSDVFVDGLRDPGMSTRESFAIEQLEISKGPNSSFAGRGTAGGAINAITKQATLDHDFERVSASVGSDKHRRVSTDINKGIGESFALRANALYADENVPGRLPSERSRKGVALSGLWERDRDLSVTLDYYGLRTKDTMPDLGYFLVGTVPNRVPATNVPVYAQTGDFLKSNVDTLTARVNWTLAPATKLTSLTRYGKSSNSYVTTGAMSGTRWDGATGAAYTTAYIDSGHTGWQDINYFAHQSNLRMDRQWLGLKHELILGAEFTDHKVVSGTFALTNNGTFNCKKTAGAGTNDTFCFTDSAGRPVADLTNLAGRTSTRLGYNQDWKVKTLALTAMDTVDLTDRLTAFGGIRADHFDLNLIRRNNLTSVITGDYGYTDTLVNGHFGLTYKVTPKLIVYGSAASAQDINGGEADSGTSSGYGGAVLYNNQIAGAKPETSVNLELGTKWNLLNDKLLATAALFQTTKTDVMEGADYDTVGTFNTGKNRVRGIEFGLSGNVTDKLSVQSGIAFLNSKVLGSATATNIGKPLSNFAKRSASVQGKYQLTDAISFGATARYESGRCGGQPDTAAGFTTTGECAQPVPSFAVYDVFAAYRFSRRFDVRVNVLNVTNKDYFTAVYRNGAFLYKGDARAVRVALNYEL</sequence>
<evidence type="ECO:0000256" key="9">
    <source>
        <dbReference type="ARBA" id="ARBA00023237"/>
    </source>
</evidence>
<keyword evidence="13" id="KW-0732">Signal</keyword>
<evidence type="ECO:0000256" key="2">
    <source>
        <dbReference type="ARBA" id="ARBA00009810"/>
    </source>
</evidence>
<evidence type="ECO:0000259" key="14">
    <source>
        <dbReference type="Pfam" id="PF00593"/>
    </source>
</evidence>
<dbReference type="GO" id="GO:0015344">
    <property type="term" value="F:siderophore uptake transmembrane transporter activity"/>
    <property type="evidence" value="ECO:0007669"/>
    <property type="project" value="TreeGrafter"/>
</dbReference>
<feature type="domain" description="TonB-dependent receptor plug" evidence="15">
    <location>
        <begin position="97"/>
        <end position="196"/>
    </location>
</feature>
<proteinExistence type="inferred from homology"/>
<dbReference type="AlphaFoldDB" id="A0A4Y9SRS3"/>
<dbReference type="Gene3D" id="2.40.170.20">
    <property type="entry name" value="TonB-dependent receptor, beta-barrel domain"/>
    <property type="match status" value="1"/>
</dbReference>
<gene>
    <name evidence="16" type="ORF">E4O92_19340</name>
</gene>
<comment type="subcellular location">
    <subcellularLocation>
        <location evidence="1 10">Cell outer membrane</location>
        <topology evidence="1 10">Multi-pass membrane protein</topology>
    </subcellularLocation>
</comment>
<accession>A0A4Y9SRS3</accession>
<dbReference type="InterPro" id="IPR037066">
    <property type="entry name" value="Plug_dom_sf"/>
</dbReference>
<keyword evidence="17" id="KW-1185">Reference proteome</keyword>
<dbReference type="InterPro" id="IPR039426">
    <property type="entry name" value="TonB-dep_rcpt-like"/>
</dbReference>
<feature type="region of interest" description="Disordered" evidence="12">
    <location>
        <begin position="72"/>
        <end position="97"/>
    </location>
</feature>
<feature type="chain" id="PRO_5021505167" evidence="13">
    <location>
        <begin position="46"/>
        <end position="792"/>
    </location>
</feature>
<dbReference type="Pfam" id="PF07715">
    <property type="entry name" value="Plug"/>
    <property type="match status" value="1"/>
</dbReference>
<dbReference type="CDD" id="cd01347">
    <property type="entry name" value="ligand_gated_channel"/>
    <property type="match status" value="1"/>
</dbReference>
<feature type="signal peptide" evidence="13">
    <location>
        <begin position="1"/>
        <end position="45"/>
    </location>
</feature>
<comment type="caution">
    <text evidence="16">The sequence shown here is derived from an EMBL/GenBank/DDBJ whole genome shotgun (WGS) entry which is preliminary data.</text>
</comment>
<comment type="similarity">
    <text evidence="2 10 11">Belongs to the TonB-dependent receptor family.</text>
</comment>
<dbReference type="InterPro" id="IPR036942">
    <property type="entry name" value="Beta-barrel_TonB_sf"/>
</dbReference>
<dbReference type="Proteomes" id="UP000297258">
    <property type="component" value="Unassembled WGS sequence"/>
</dbReference>
<keyword evidence="5 10" id="KW-0812">Transmembrane</keyword>
<keyword evidence="8 16" id="KW-0675">Receptor</keyword>
<evidence type="ECO:0000259" key="15">
    <source>
        <dbReference type="Pfam" id="PF07715"/>
    </source>
</evidence>
<evidence type="ECO:0000256" key="12">
    <source>
        <dbReference type="SAM" id="MobiDB-lite"/>
    </source>
</evidence>
<evidence type="ECO:0000256" key="5">
    <source>
        <dbReference type="ARBA" id="ARBA00022692"/>
    </source>
</evidence>
<evidence type="ECO:0000256" key="3">
    <source>
        <dbReference type="ARBA" id="ARBA00022448"/>
    </source>
</evidence>
<dbReference type="EMBL" id="SPUM01000129">
    <property type="protein sequence ID" value="TFW29148.1"/>
    <property type="molecule type" value="Genomic_DNA"/>
</dbReference>
<dbReference type="InterPro" id="IPR012910">
    <property type="entry name" value="Plug_dom"/>
</dbReference>
<dbReference type="SUPFAM" id="SSF56935">
    <property type="entry name" value="Porins"/>
    <property type="match status" value="1"/>
</dbReference>
<evidence type="ECO:0000256" key="13">
    <source>
        <dbReference type="SAM" id="SignalP"/>
    </source>
</evidence>